<dbReference type="RefSeq" id="WP_090715996.1">
    <property type="nucleotide sequence ID" value="NZ_CBCSKY010000021.1"/>
</dbReference>
<dbReference type="Proteomes" id="UP000199050">
    <property type="component" value="Unassembled WGS sequence"/>
</dbReference>
<sequence length="634" mass="67918">MTFKQAITLRNIMIVLCICMAGLLISKALRIEDKLRMVQEAERLYAAGDLIAAERLYRQAADNFSIYYKEEEIAGRLTELAPITAIRSGLDTLVRTSADQLVTKDFSGFMESYAALLSLKSKYFISGGPYERFYRQLSEESGLSVQLTSGFRQFKDQFLAELAAGGSGDDTGETYKWNLLLIPDAYYGSAETKTELLAAGFKSHDVSRLKVLAAAGSFQAMLDSALSMAQAYGSHSYTAPWVHEQAEESAKLILDKDLEGDNVTAFAGHAVMYRNYAAAAGLDAGSSRLLSSIERSTSKLLSSAVRLVRGGQYAEAIQLYSSLTPLQDTSAEIAAAQLAWNTAEPVRLLPGGNEEGKYVFVTSVSSKYGAKIAVAGIDNSGRLYYADLQEDGITSTRTGDVIPDFGQLSGIYFDDRLAAVAEVPVVVAQGSRDDGRTDFTAYQIKPEGISVLFTFAGDSYELQAEDASILVANADTGDGVSGETGVYTLGEGSYQFAGIRQVVTEPPLISAFDLELYPYETVKLGMEIYIDNSGRSVGFAEGRYFALQGAAGSFTGSAVVKGQYQGSNDYIETETGGQYVPVFVVDSLESLSSSGAVTGTDMESGQDINPDAGTDLNPASDDTGDGTNANTGLN</sequence>
<evidence type="ECO:0000256" key="1">
    <source>
        <dbReference type="SAM" id="MobiDB-lite"/>
    </source>
</evidence>
<keyword evidence="3" id="KW-1185">Reference proteome</keyword>
<feature type="compositionally biased region" description="Polar residues" evidence="1">
    <location>
        <begin position="595"/>
        <end position="607"/>
    </location>
</feature>
<reference evidence="3" key="1">
    <citation type="submission" date="2016-10" db="EMBL/GenBank/DDBJ databases">
        <authorList>
            <person name="Varghese N."/>
            <person name="Submissions S."/>
        </authorList>
    </citation>
    <scope>NUCLEOTIDE SEQUENCE [LARGE SCALE GENOMIC DNA]</scope>
    <source>
        <strain evidence="3">CGMCC 1.11012</strain>
    </source>
</reference>
<evidence type="ECO:0000313" key="2">
    <source>
        <dbReference type="EMBL" id="SDJ64702.1"/>
    </source>
</evidence>
<gene>
    <name evidence="2" type="ORF">SAMN05216192_1219</name>
</gene>
<organism evidence="2 3">
    <name type="scientific">Paenibacillus typhae</name>
    <dbReference type="NCBI Taxonomy" id="1174501"/>
    <lineage>
        <taxon>Bacteria</taxon>
        <taxon>Bacillati</taxon>
        <taxon>Bacillota</taxon>
        <taxon>Bacilli</taxon>
        <taxon>Bacillales</taxon>
        <taxon>Paenibacillaceae</taxon>
        <taxon>Paenibacillus</taxon>
    </lineage>
</organism>
<protein>
    <submittedName>
        <fullName evidence="2">Uncharacterized protein</fullName>
    </submittedName>
</protein>
<dbReference type="EMBL" id="FNDX01000021">
    <property type="protein sequence ID" value="SDJ64702.1"/>
    <property type="molecule type" value="Genomic_DNA"/>
</dbReference>
<evidence type="ECO:0000313" key="3">
    <source>
        <dbReference type="Proteomes" id="UP000199050"/>
    </source>
</evidence>
<dbReference type="STRING" id="1174501.SAMN05216192_1219"/>
<dbReference type="OrthoDB" id="2657208at2"/>
<proteinExistence type="predicted"/>
<feature type="region of interest" description="Disordered" evidence="1">
    <location>
        <begin position="595"/>
        <end position="634"/>
    </location>
</feature>
<dbReference type="AlphaFoldDB" id="A0A1G8VF38"/>
<accession>A0A1G8VF38</accession>
<name>A0A1G8VF38_9BACL</name>
<feature type="compositionally biased region" description="Polar residues" evidence="1">
    <location>
        <begin position="625"/>
        <end position="634"/>
    </location>
</feature>